<name>A0ABY8KYL7_9FLAO</name>
<reference evidence="1 2" key="1">
    <citation type="submission" date="2023-04" db="EMBL/GenBank/DDBJ databases">
        <title>Tenacibaculum tangerinum sp. nov., isolated from sea tidal flat of South Korea.</title>
        <authorList>
            <person name="Lee S.H."/>
            <person name="Kim J.-J."/>
        </authorList>
    </citation>
    <scope>NUCLEOTIDE SEQUENCE [LARGE SCALE GENOMIC DNA]</scope>
    <source>
        <strain evidence="1 2">GRR-S3-23</strain>
    </source>
</reference>
<dbReference type="Proteomes" id="UP001232001">
    <property type="component" value="Chromosome"/>
</dbReference>
<organism evidence="1 2">
    <name type="scientific">Tenacibaculum tangerinum</name>
    <dbReference type="NCBI Taxonomy" id="3038772"/>
    <lineage>
        <taxon>Bacteria</taxon>
        <taxon>Pseudomonadati</taxon>
        <taxon>Bacteroidota</taxon>
        <taxon>Flavobacteriia</taxon>
        <taxon>Flavobacteriales</taxon>
        <taxon>Flavobacteriaceae</taxon>
        <taxon>Tenacibaculum</taxon>
    </lineage>
</organism>
<protein>
    <submittedName>
        <fullName evidence="1">Uncharacterized protein</fullName>
    </submittedName>
</protein>
<sequence length="191" mass="22319">MKKLLQRFFAFVCPKPEDPTQPKTLLTYTKIINMLREYDNRRRKLIVESLGFEDTRMNIFDFEEFKNYMLYTEKVANEKGIKLKGISFIKGVYNEETAHDTRFVNYENLLYTPTAIVNGKEVPIDILKSTSNHIVTLQEILEKHGYEWTYDSKEELQKQVQKQAFKAMVLTENTDDLSGVGNLSHIKPPKA</sequence>
<dbReference type="RefSeq" id="WP_279650214.1">
    <property type="nucleotide sequence ID" value="NZ_CP122539.1"/>
</dbReference>
<keyword evidence="2" id="KW-1185">Reference proteome</keyword>
<proteinExistence type="predicted"/>
<accession>A0ABY8KYL7</accession>
<dbReference type="EMBL" id="CP122539">
    <property type="protein sequence ID" value="WGH74332.1"/>
    <property type="molecule type" value="Genomic_DNA"/>
</dbReference>
<gene>
    <name evidence="1" type="ORF">P8625_09410</name>
</gene>
<evidence type="ECO:0000313" key="1">
    <source>
        <dbReference type="EMBL" id="WGH74332.1"/>
    </source>
</evidence>
<evidence type="ECO:0000313" key="2">
    <source>
        <dbReference type="Proteomes" id="UP001232001"/>
    </source>
</evidence>